<sequence length="246" mass="28303">MPSSPLAHHVKVEISAPDLQTFYPHLLSRFVILDSPKLSDVDWSKSTSYVPYIYDPCHHSFEVAPRHLQRLVLTTNASAVPLMQRFDTIDKLVLIVKVEQGVQEYKRFMQDTKIVAKCEILVLTLSLIGHAFKPILMHFLRRCVGIRKLVVELRSEMDDYPCKFWSQCPCSWLENRKTTDIVLDALEEVEVKGREATDQVVRIFCKLCSTFQRRVGITVSECGSIMRRKILAIEPTNDKVEITVLQ</sequence>
<dbReference type="Proteomes" id="UP000324897">
    <property type="component" value="Unassembled WGS sequence"/>
</dbReference>
<organism evidence="1 2">
    <name type="scientific">Eragrostis curvula</name>
    <name type="common">weeping love grass</name>
    <dbReference type="NCBI Taxonomy" id="38414"/>
    <lineage>
        <taxon>Eukaryota</taxon>
        <taxon>Viridiplantae</taxon>
        <taxon>Streptophyta</taxon>
        <taxon>Embryophyta</taxon>
        <taxon>Tracheophyta</taxon>
        <taxon>Spermatophyta</taxon>
        <taxon>Magnoliopsida</taxon>
        <taxon>Liliopsida</taxon>
        <taxon>Poales</taxon>
        <taxon>Poaceae</taxon>
        <taxon>PACMAD clade</taxon>
        <taxon>Chloridoideae</taxon>
        <taxon>Eragrostideae</taxon>
        <taxon>Eragrostidinae</taxon>
        <taxon>Eragrostis</taxon>
    </lineage>
</organism>
<gene>
    <name evidence="1" type="ORF">EJB05_57597</name>
</gene>
<accession>A0A5J9SDF7</accession>
<proteinExistence type="predicted"/>
<dbReference type="AlphaFoldDB" id="A0A5J9SDF7"/>
<evidence type="ECO:0000313" key="2">
    <source>
        <dbReference type="Proteomes" id="UP000324897"/>
    </source>
</evidence>
<comment type="caution">
    <text evidence="1">The sequence shown here is derived from an EMBL/GenBank/DDBJ whole genome shotgun (WGS) entry which is preliminary data.</text>
</comment>
<dbReference type="EMBL" id="RWGY01001059">
    <property type="protein sequence ID" value="TVT97161.1"/>
    <property type="molecule type" value="Genomic_DNA"/>
</dbReference>
<name>A0A5J9SDF7_9POAL</name>
<evidence type="ECO:0008006" key="3">
    <source>
        <dbReference type="Google" id="ProtNLM"/>
    </source>
</evidence>
<feature type="non-terminal residue" evidence="1">
    <location>
        <position position="1"/>
    </location>
</feature>
<keyword evidence="2" id="KW-1185">Reference proteome</keyword>
<protein>
    <recommendedName>
        <fullName evidence="3">FBD domain-containing protein</fullName>
    </recommendedName>
</protein>
<dbReference type="OrthoDB" id="692677at2759"/>
<evidence type="ECO:0000313" key="1">
    <source>
        <dbReference type="EMBL" id="TVT97161.1"/>
    </source>
</evidence>
<reference evidence="1 2" key="1">
    <citation type="journal article" date="2019" name="Sci. Rep.">
        <title>A high-quality genome of Eragrostis curvula grass provides insights into Poaceae evolution and supports new strategies to enhance forage quality.</title>
        <authorList>
            <person name="Carballo J."/>
            <person name="Santos B.A.C.M."/>
            <person name="Zappacosta D."/>
            <person name="Garbus I."/>
            <person name="Selva J.P."/>
            <person name="Gallo C.A."/>
            <person name="Diaz A."/>
            <person name="Albertini E."/>
            <person name="Caccamo M."/>
            <person name="Echenique V."/>
        </authorList>
    </citation>
    <scope>NUCLEOTIDE SEQUENCE [LARGE SCALE GENOMIC DNA]</scope>
    <source>
        <strain evidence="2">cv. Victoria</strain>
        <tissue evidence="1">Leaf</tissue>
    </source>
</reference>
<dbReference type="Gramene" id="TVT97161">
    <property type="protein sequence ID" value="TVT97161"/>
    <property type="gene ID" value="EJB05_57597"/>
</dbReference>